<accession>D6ZCC4</accession>
<dbReference type="STRING" id="640132.Srot_2659"/>
<gene>
    <name evidence="2" type="ordered locus">Srot_2659</name>
</gene>
<proteinExistence type="predicted"/>
<evidence type="ECO:0000313" key="3">
    <source>
        <dbReference type="Proteomes" id="UP000002247"/>
    </source>
</evidence>
<feature type="compositionally biased region" description="Basic residues" evidence="1">
    <location>
        <begin position="9"/>
        <end position="20"/>
    </location>
</feature>
<evidence type="ECO:0000313" key="2">
    <source>
        <dbReference type="EMBL" id="ADG99093.1"/>
    </source>
</evidence>
<dbReference type="KEGG" id="srt:Srot_2659"/>
<dbReference type="AlphaFoldDB" id="D6ZCC4"/>
<evidence type="ECO:0000256" key="1">
    <source>
        <dbReference type="SAM" id="MobiDB-lite"/>
    </source>
</evidence>
<dbReference type="Proteomes" id="UP000002247">
    <property type="component" value="Chromosome"/>
</dbReference>
<dbReference type="EMBL" id="CP001958">
    <property type="protein sequence ID" value="ADG99093.1"/>
    <property type="molecule type" value="Genomic_DNA"/>
</dbReference>
<sequence>MPMRATSVRPRRNLRARRAASPRTQQPPRPRIASGWLAVALGAAPIFAAAPIARADDPHDCELFKNNSGEVLDNTETAVDHMQQASRDQGREAAQDAASAIVYFRQAGDAAKLLATSLHAASARAAATKLDGSLHAQADAFEGTIKGQGSQASQDKLKAATSDLKVAIHDYQQAVRSACGS</sequence>
<protein>
    <submittedName>
        <fullName evidence="2">Uncharacterized protein</fullName>
    </submittedName>
</protein>
<organism evidence="2 3">
    <name type="scientific">Segniliparus rotundus (strain ATCC BAA-972 / CDC 1076 / CIP 108378 / DSM 44985 / JCM 13578)</name>
    <dbReference type="NCBI Taxonomy" id="640132"/>
    <lineage>
        <taxon>Bacteria</taxon>
        <taxon>Bacillati</taxon>
        <taxon>Actinomycetota</taxon>
        <taxon>Actinomycetes</taxon>
        <taxon>Mycobacteriales</taxon>
        <taxon>Segniliparaceae</taxon>
        <taxon>Segniliparus</taxon>
    </lineage>
</organism>
<reference evidence="2 3" key="1">
    <citation type="journal article" date="2010" name="Stand. Genomic Sci.">
        <title>Complete genome sequence of Segniliparus rotundus type strain (CDC 1076).</title>
        <authorList>
            <person name="Sikorski J."/>
            <person name="Lapidus A."/>
            <person name="Copeland A."/>
            <person name="Misra M."/>
            <person name="Glavina Del Rio T."/>
            <person name="Nolan M."/>
            <person name="Lucas S."/>
            <person name="Chen F."/>
            <person name="Tice H."/>
            <person name="Cheng J.F."/>
            <person name="Jando M."/>
            <person name="Schneider S."/>
            <person name="Bruce D."/>
            <person name="Goodwin L."/>
            <person name="Pitluck S."/>
            <person name="Liolios K."/>
            <person name="Mikhailova N."/>
            <person name="Pati A."/>
            <person name="Ivanova N."/>
            <person name="Mavromatis K."/>
            <person name="Chen A."/>
            <person name="Palaniappan K."/>
            <person name="Chertkov O."/>
            <person name="Land M."/>
            <person name="Hauser L."/>
            <person name="Chang Y.J."/>
            <person name="Jeffries C.D."/>
            <person name="Brettin T."/>
            <person name="Detter J.C."/>
            <person name="Han C."/>
            <person name="Rohde M."/>
            <person name="Goker M."/>
            <person name="Bristow J."/>
            <person name="Eisen J.A."/>
            <person name="Markowitz V."/>
            <person name="Hugenholtz P."/>
            <person name="Kyrpides N.C."/>
            <person name="Klenk H.P."/>
        </authorList>
    </citation>
    <scope>NUCLEOTIDE SEQUENCE [LARGE SCALE GENOMIC DNA]</scope>
    <source>
        <strain evidence="3">ATCC BAA-972 / CDC 1076 / CIP 108378 / DSM 44985 / JCM 13578</strain>
    </source>
</reference>
<feature type="region of interest" description="Disordered" evidence="1">
    <location>
        <begin position="1"/>
        <end position="32"/>
    </location>
</feature>
<name>D6ZCC4_SEGRD</name>
<dbReference type="HOGENOM" id="CLU_1730124_0_0_11"/>
<keyword evidence="3" id="KW-1185">Reference proteome</keyword>